<feature type="compositionally biased region" description="Gly residues" evidence="1">
    <location>
        <begin position="61"/>
        <end position="76"/>
    </location>
</feature>
<evidence type="ECO:0000256" key="1">
    <source>
        <dbReference type="SAM" id="MobiDB-lite"/>
    </source>
</evidence>
<dbReference type="InterPro" id="IPR019291">
    <property type="entry name" value="Host_attachment_protein"/>
</dbReference>
<comment type="caution">
    <text evidence="2">The sequence shown here is derived from an EMBL/GenBank/DDBJ whole genome shotgun (WGS) entry which is preliminary data.</text>
</comment>
<dbReference type="Pfam" id="PF10116">
    <property type="entry name" value="Host_attach"/>
    <property type="match status" value="1"/>
</dbReference>
<evidence type="ECO:0000313" key="2">
    <source>
        <dbReference type="EMBL" id="KYF53639.1"/>
    </source>
</evidence>
<gene>
    <name evidence="2" type="ORF">BE08_11610</name>
</gene>
<evidence type="ECO:0000313" key="3">
    <source>
        <dbReference type="Proteomes" id="UP000075420"/>
    </source>
</evidence>
<organism evidence="2 3">
    <name type="scientific">Sorangium cellulosum</name>
    <name type="common">Polyangium cellulosum</name>
    <dbReference type="NCBI Taxonomy" id="56"/>
    <lineage>
        <taxon>Bacteria</taxon>
        <taxon>Pseudomonadati</taxon>
        <taxon>Myxococcota</taxon>
        <taxon>Polyangia</taxon>
        <taxon>Polyangiales</taxon>
        <taxon>Polyangiaceae</taxon>
        <taxon>Sorangium</taxon>
    </lineage>
</organism>
<evidence type="ECO:0008006" key="4">
    <source>
        <dbReference type="Google" id="ProtNLM"/>
    </source>
</evidence>
<proteinExistence type="predicted"/>
<dbReference type="EMBL" id="JELY01002090">
    <property type="protein sequence ID" value="KYF53639.1"/>
    <property type="molecule type" value="Genomic_DNA"/>
</dbReference>
<accession>A0A150PDB8</accession>
<reference evidence="2 3" key="1">
    <citation type="submission" date="2014-02" db="EMBL/GenBank/DDBJ databases">
        <title>The small core and large imbalanced accessory genome model reveals a collaborative survival strategy of Sorangium cellulosum strains in nature.</title>
        <authorList>
            <person name="Han K."/>
            <person name="Peng R."/>
            <person name="Blom J."/>
            <person name="Li Y.-Z."/>
        </authorList>
    </citation>
    <scope>NUCLEOTIDE SEQUENCE [LARGE SCALE GENOMIC DNA]</scope>
    <source>
        <strain evidence="2 3">So0157-25</strain>
    </source>
</reference>
<name>A0A150PDB8_SORCE</name>
<protein>
    <recommendedName>
        <fullName evidence="4">Host attachment protein</fullName>
    </recommendedName>
</protein>
<dbReference type="Proteomes" id="UP000075420">
    <property type="component" value="Unassembled WGS sequence"/>
</dbReference>
<sequence>MANKAARKTWILVSDASRAQLYREEPAGKGFTLLESYTHDESRARVRDLMADAHGRKPNGTPGGNGLVPGGGGGTGTTHLGRPGAAPDTDPKEVEAQKFARELAEVLEKGLNEHAYDALVLIAPPQFLGLLRGTVSKQVSNHVESSVDKDLSWLDGPRLTERLRELRAE</sequence>
<feature type="region of interest" description="Disordered" evidence="1">
    <location>
        <begin position="53"/>
        <end position="93"/>
    </location>
</feature>
<dbReference type="AlphaFoldDB" id="A0A150PDB8"/>